<dbReference type="PANTHER" id="PTHR34129">
    <property type="entry name" value="BLR1139 PROTEIN"/>
    <property type="match status" value="1"/>
</dbReference>
<proteinExistence type="predicted"/>
<sequence>MSLIYHIIPRADWTTGQKNGEYRAESLDTDGFIHCSTAEQAAPVANAFYTSQSGLLLLVIDLARLTAPLQWDPPAHPAPESAPASLHGEFPHIYGPLNLDAVIETLDFEPNENGVFSFPPS</sequence>
<protein>
    <submittedName>
        <fullName evidence="1">DUF952 domain-containing protein</fullName>
    </submittedName>
</protein>
<dbReference type="EMBL" id="JACNJN010000136">
    <property type="protein sequence ID" value="MBC8336021.1"/>
    <property type="molecule type" value="Genomic_DNA"/>
</dbReference>
<dbReference type="PANTHER" id="PTHR34129:SF1">
    <property type="entry name" value="DUF952 DOMAIN-CONTAINING PROTEIN"/>
    <property type="match status" value="1"/>
</dbReference>
<accession>A0A8J6NIE2</accession>
<gene>
    <name evidence="1" type="ORF">H8E29_12205</name>
</gene>
<dbReference type="Proteomes" id="UP000614469">
    <property type="component" value="Unassembled WGS sequence"/>
</dbReference>
<organism evidence="1 2">
    <name type="scientific">Candidatus Desulfolinea nitratireducens</name>
    <dbReference type="NCBI Taxonomy" id="2841698"/>
    <lineage>
        <taxon>Bacteria</taxon>
        <taxon>Bacillati</taxon>
        <taxon>Chloroflexota</taxon>
        <taxon>Anaerolineae</taxon>
        <taxon>Anaerolineales</taxon>
        <taxon>Anaerolineales incertae sedis</taxon>
        <taxon>Candidatus Desulfolinea</taxon>
    </lineage>
</organism>
<name>A0A8J6NIE2_9CHLR</name>
<dbReference type="Gene3D" id="3.20.170.20">
    <property type="entry name" value="Protein of unknown function DUF952"/>
    <property type="match status" value="1"/>
</dbReference>
<dbReference type="InterPro" id="IPR009297">
    <property type="entry name" value="DUF952"/>
</dbReference>
<evidence type="ECO:0000313" key="1">
    <source>
        <dbReference type="EMBL" id="MBC8336021.1"/>
    </source>
</evidence>
<reference evidence="1 2" key="1">
    <citation type="submission" date="2020-08" db="EMBL/GenBank/DDBJ databases">
        <title>Bridging the membrane lipid divide: bacteria of the FCB group superphylum have the potential to synthesize archaeal ether lipids.</title>
        <authorList>
            <person name="Villanueva L."/>
            <person name="Von Meijenfeldt F.A.B."/>
            <person name="Westbye A.B."/>
            <person name="Yadav S."/>
            <person name="Hopmans E.C."/>
            <person name="Dutilh B.E."/>
            <person name="Sinninghe Damste J.S."/>
        </authorList>
    </citation>
    <scope>NUCLEOTIDE SEQUENCE [LARGE SCALE GENOMIC DNA]</scope>
    <source>
        <strain evidence="1">NIOZ-UU36</strain>
    </source>
</reference>
<dbReference type="SUPFAM" id="SSF56399">
    <property type="entry name" value="ADP-ribosylation"/>
    <property type="match status" value="1"/>
</dbReference>
<dbReference type="AlphaFoldDB" id="A0A8J6NIE2"/>
<comment type="caution">
    <text evidence="1">The sequence shown here is derived from an EMBL/GenBank/DDBJ whole genome shotgun (WGS) entry which is preliminary data.</text>
</comment>
<evidence type="ECO:0000313" key="2">
    <source>
        <dbReference type="Proteomes" id="UP000614469"/>
    </source>
</evidence>
<dbReference type="Pfam" id="PF06108">
    <property type="entry name" value="DUF952"/>
    <property type="match status" value="1"/>
</dbReference>